<dbReference type="InterPro" id="IPR038765">
    <property type="entry name" value="Papain-like_cys_pep_sf"/>
</dbReference>
<dbReference type="PANTHER" id="PTHR12411">
    <property type="entry name" value="CYSTEINE PROTEASE FAMILY C1-RELATED"/>
    <property type="match status" value="1"/>
</dbReference>
<keyword evidence="6" id="KW-1185">Reference proteome</keyword>
<comment type="similarity">
    <text evidence="1">Belongs to the peptidase C1 family.</text>
</comment>
<dbReference type="InterPro" id="IPR039417">
    <property type="entry name" value="Peptidase_C1A_papain-like"/>
</dbReference>
<dbReference type="Pfam" id="PF08246">
    <property type="entry name" value="Inhibitor_I29"/>
    <property type="match status" value="2"/>
</dbReference>
<evidence type="ECO:0000256" key="2">
    <source>
        <dbReference type="SAM" id="SignalP"/>
    </source>
</evidence>
<dbReference type="Gene3D" id="3.90.70.10">
    <property type="entry name" value="Cysteine proteinases"/>
    <property type="match status" value="2"/>
</dbReference>
<evidence type="ECO:0000259" key="3">
    <source>
        <dbReference type="SMART" id="SM00645"/>
    </source>
</evidence>
<dbReference type="Pfam" id="PF00112">
    <property type="entry name" value="Peptidase_C1"/>
    <property type="match status" value="2"/>
</dbReference>
<feature type="signal peptide" evidence="2">
    <location>
        <begin position="1"/>
        <end position="19"/>
    </location>
</feature>
<dbReference type="OrthoDB" id="10253408at2759"/>
<reference evidence="5" key="1">
    <citation type="submission" date="2025-08" db="UniProtKB">
        <authorList>
            <consortium name="Ensembl"/>
        </authorList>
    </citation>
    <scope>IDENTIFICATION</scope>
</reference>
<organism evidence="5 6">
    <name type="scientific">Leptobrachium leishanense</name>
    <name type="common">Leishan spiny toad</name>
    <dbReference type="NCBI Taxonomy" id="445787"/>
    <lineage>
        <taxon>Eukaryota</taxon>
        <taxon>Metazoa</taxon>
        <taxon>Chordata</taxon>
        <taxon>Craniata</taxon>
        <taxon>Vertebrata</taxon>
        <taxon>Euteleostomi</taxon>
        <taxon>Amphibia</taxon>
        <taxon>Batrachia</taxon>
        <taxon>Anura</taxon>
        <taxon>Pelobatoidea</taxon>
        <taxon>Megophryidae</taxon>
        <taxon>Leptobrachium</taxon>
    </lineage>
</organism>
<accession>A0A8C5QTB5</accession>
<evidence type="ECO:0000259" key="4">
    <source>
        <dbReference type="SMART" id="SM00848"/>
    </source>
</evidence>
<dbReference type="Gene3D" id="1.10.287.2250">
    <property type="match status" value="2"/>
</dbReference>
<name>A0A8C5QTB5_9ANUR</name>
<evidence type="ECO:0000313" key="5">
    <source>
        <dbReference type="Ensembl" id="ENSLLEP00000040948.1"/>
    </source>
</evidence>
<dbReference type="SMART" id="SM00645">
    <property type="entry name" value="Pept_C1"/>
    <property type="match status" value="2"/>
</dbReference>
<feature type="domain" description="Peptidase C1A papain C-terminal" evidence="3">
    <location>
        <begin position="115"/>
        <end position="316"/>
    </location>
</feature>
<dbReference type="GO" id="GO:0008234">
    <property type="term" value="F:cysteine-type peptidase activity"/>
    <property type="evidence" value="ECO:0007669"/>
    <property type="project" value="InterPro"/>
</dbReference>
<dbReference type="SMART" id="SM00848">
    <property type="entry name" value="Inhibitor_I29"/>
    <property type="match status" value="2"/>
</dbReference>
<dbReference type="InterPro" id="IPR013201">
    <property type="entry name" value="Prot_inhib_I29"/>
</dbReference>
<protein>
    <submittedName>
        <fullName evidence="5">Uncharacterized protein</fullName>
    </submittedName>
</protein>
<feature type="domain" description="Cathepsin propeptide inhibitor" evidence="4">
    <location>
        <begin position="326"/>
        <end position="386"/>
    </location>
</feature>
<feature type="chain" id="PRO_5034189368" evidence="2">
    <location>
        <begin position="20"/>
        <end position="633"/>
    </location>
</feature>
<dbReference type="GeneTree" id="ENSGT00940000166971"/>
<dbReference type="InterPro" id="IPR000668">
    <property type="entry name" value="Peptidase_C1A_C"/>
</dbReference>
<sequence length="633" mass="72102">MHFDKRLAVFSAIFICASASQFLEQEWTMWKSKYGKSYTTKTVESFRKTAWEATWEKVEKHNQLAAQGLKNYTLEMNHFADKTPEERKSHSCFRSSWKFKPPGPSKIYSRKPAQATNNVDWRKTKCVTHIKNQGGLCGSCWAFAAVGVLESRYCLKKGKRVVLSEQQLVDCDSSNDGCCGGFPIAAFVYITQNGIMRNKHYEYLEKNSECKFDEDKAIILNVTKYYSLPDEENMASDVAINGPITVGIGASDDLTLYKEGIYDGDCEELNHAIIIVGYGSEPSKDDPENTEDYWIIRNRMHFDKHLLIFSMIIICTSAAHFLEQEWNIWKFKYEKTYETKEDEMFRRKAWEATWDKVQTHNQMAAQGLKRYTLEMNRFADMTSEERNSHNCLSTKGKIPPADAPQVRYGKPTNIPAEVDWRKSKCVTPVKDQGSYCGSCWAFATVGVIETHYCLEKGEQAILSEQQLVDCDSNNDGCCGGLPIMALAYLSQHGIMRNKDYEYSQKKFECLYENDNAIQMNVTKYYILPGEYNIASSVAYNGPVTVGIGVVDEFMLYKGGVYDGDCAPEANHAVIVVGYGNEPSEDEDEEDMDYWIIKNSWGAQWGDKGYAKIRRNVNKCNIGDMVATMDFTFA</sequence>
<dbReference type="AlphaFoldDB" id="A0A8C5QTB5"/>
<dbReference type="FunFam" id="3.90.70.10:FF:000103">
    <property type="entry name" value="Hypothetical LOC496748"/>
    <property type="match status" value="1"/>
</dbReference>
<feature type="domain" description="Cathepsin propeptide inhibitor" evidence="4">
    <location>
        <begin position="27"/>
        <end position="87"/>
    </location>
</feature>
<dbReference type="Proteomes" id="UP000694569">
    <property type="component" value="Unplaced"/>
</dbReference>
<dbReference type="InterPro" id="IPR013128">
    <property type="entry name" value="Peptidase_C1A"/>
</dbReference>
<dbReference type="GO" id="GO:0006508">
    <property type="term" value="P:proteolysis"/>
    <property type="evidence" value="ECO:0007669"/>
    <property type="project" value="InterPro"/>
</dbReference>
<dbReference type="PRINTS" id="PR00705">
    <property type="entry name" value="PAPAIN"/>
</dbReference>
<keyword evidence="2" id="KW-0732">Signal</keyword>
<dbReference type="SUPFAM" id="SSF54001">
    <property type="entry name" value="Cysteine proteinases"/>
    <property type="match status" value="2"/>
</dbReference>
<feature type="domain" description="Peptidase C1A papain C-terminal" evidence="3">
    <location>
        <begin position="414"/>
        <end position="630"/>
    </location>
</feature>
<dbReference type="CDD" id="cd02248">
    <property type="entry name" value="Peptidase_C1A"/>
    <property type="match status" value="2"/>
</dbReference>
<dbReference type="Ensembl" id="ENSLLET00000042604.1">
    <property type="protein sequence ID" value="ENSLLEP00000040948.1"/>
    <property type="gene ID" value="ENSLLEG00000026070.1"/>
</dbReference>
<proteinExistence type="inferred from homology"/>
<reference evidence="5" key="2">
    <citation type="submission" date="2025-09" db="UniProtKB">
        <authorList>
            <consortium name="Ensembl"/>
        </authorList>
    </citation>
    <scope>IDENTIFICATION</scope>
</reference>
<evidence type="ECO:0000313" key="6">
    <source>
        <dbReference type="Proteomes" id="UP000694569"/>
    </source>
</evidence>
<evidence type="ECO:0000256" key="1">
    <source>
        <dbReference type="ARBA" id="ARBA00008455"/>
    </source>
</evidence>